<dbReference type="OrthoDB" id="3816007at2759"/>
<gene>
    <name evidence="2" type="ORF">AC578_4314</name>
</gene>
<feature type="domain" description="2EXR" evidence="1">
    <location>
        <begin position="5"/>
        <end position="70"/>
    </location>
</feature>
<organism evidence="2 3">
    <name type="scientific">Pseudocercospora eumusae</name>
    <dbReference type="NCBI Taxonomy" id="321146"/>
    <lineage>
        <taxon>Eukaryota</taxon>
        <taxon>Fungi</taxon>
        <taxon>Dikarya</taxon>
        <taxon>Ascomycota</taxon>
        <taxon>Pezizomycotina</taxon>
        <taxon>Dothideomycetes</taxon>
        <taxon>Dothideomycetidae</taxon>
        <taxon>Mycosphaerellales</taxon>
        <taxon>Mycosphaerellaceae</taxon>
        <taxon>Pseudocercospora</taxon>
    </lineage>
</organism>
<dbReference type="AlphaFoldDB" id="A0A139H7Z2"/>
<keyword evidence="3" id="KW-1185">Reference proteome</keyword>
<dbReference type="PANTHER" id="PTHR42085:SF1">
    <property type="entry name" value="F-BOX DOMAIN-CONTAINING PROTEIN"/>
    <property type="match status" value="1"/>
</dbReference>
<evidence type="ECO:0000313" key="2">
    <source>
        <dbReference type="EMBL" id="KXS98586.1"/>
    </source>
</evidence>
<dbReference type="InterPro" id="IPR038883">
    <property type="entry name" value="AN11006-like"/>
</dbReference>
<sequence>MDTSPFNKLSAELRNEIYELALSFEEPILITKTSHSRLESSVKQPTALLQTCRQIRAETTKMFYANNVFRFADSTPVDHTKVSDAWVVFSRFFGSIGLDSSNTIKHVCVEIRYEIGRPRIICGEAWDHIKSQIHDFRRIARVGNFESFELILGIEYDGDGIREGKRKTHELDLLGDLRWRTK</sequence>
<dbReference type="Pfam" id="PF20150">
    <property type="entry name" value="2EXR"/>
    <property type="match status" value="1"/>
</dbReference>
<dbReference type="InterPro" id="IPR045518">
    <property type="entry name" value="2EXR"/>
</dbReference>
<dbReference type="Proteomes" id="UP000070133">
    <property type="component" value="Unassembled WGS sequence"/>
</dbReference>
<dbReference type="PANTHER" id="PTHR42085">
    <property type="entry name" value="F-BOX DOMAIN-CONTAINING PROTEIN"/>
    <property type="match status" value="1"/>
</dbReference>
<evidence type="ECO:0000259" key="1">
    <source>
        <dbReference type="Pfam" id="PF20150"/>
    </source>
</evidence>
<accession>A0A139H7Z2</accession>
<evidence type="ECO:0000313" key="3">
    <source>
        <dbReference type="Proteomes" id="UP000070133"/>
    </source>
</evidence>
<name>A0A139H7Z2_9PEZI</name>
<reference evidence="2 3" key="1">
    <citation type="submission" date="2015-07" db="EMBL/GenBank/DDBJ databases">
        <title>Comparative genomics of the Sigatoka disease complex on banana suggests a link between parallel evolutionary changes in Pseudocercospora fijiensis and Pseudocercospora eumusae and increased virulence on the banana host.</title>
        <authorList>
            <person name="Chang T.-C."/>
            <person name="Salvucci A."/>
            <person name="Crous P.W."/>
            <person name="Stergiopoulos I."/>
        </authorList>
    </citation>
    <scope>NUCLEOTIDE SEQUENCE [LARGE SCALE GENOMIC DNA]</scope>
    <source>
        <strain evidence="2 3">CBS 114824</strain>
    </source>
</reference>
<comment type="caution">
    <text evidence="2">The sequence shown here is derived from an EMBL/GenBank/DDBJ whole genome shotgun (WGS) entry which is preliminary data.</text>
</comment>
<dbReference type="EMBL" id="LFZN01000110">
    <property type="protein sequence ID" value="KXS98586.1"/>
    <property type="molecule type" value="Genomic_DNA"/>
</dbReference>
<proteinExistence type="predicted"/>
<protein>
    <recommendedName>
        <fullName evidence="1">2EXR domain-containing protein</fullName>
    </recommendedName>
</protein>